<evidence type="ECO:0000313" key="17">
    <source>
        <dbReference type="EMBL" id="XCO75923.1"/>
    </source>
</evidence>
<dbReference type="InterPro" id="IPR045213">
    <property type="entry name" value="Malic_NAD-bd_bact_type"/>
</dbReference>
<keyword evidence="7" id="KW-0511">Multifunctional enzyme</keyword>
<evidence type="ECO:0000256" key="13">
    <source>
        <dbReference type="PIRSR" id="PIRSR036684-2"/>
    </source>
</evidence>
<dbReference type="InterPro" id="IPR046346">
    <property type="entry name" value="Aminoacid_DH-like_N_sf"/>
</dbReference>
<dbReference type="PANTHER" id="PTHR43237">
    <property type="entry name" value="NADP-DEPENDENT MALIC ENZYME"/>
    <property type="match status" value="1"/>
</dbReference>
<dbReference type="EC" id="1.1.1.40" evidence="8"/>
<dbReference type="SUPFAM" id="SSF53659">
    <property type="entry name" value="Isocitrate/Isopropylmalate dehydrogenase-like"/>
    <property type="match status" value="1"/>
</dbReference>
<feature type="domain" description="Malic enzyme N-terminal" evidence="16">
    <location>
        <begin position="19"/>
        <end position="152"/>
    </location>
</feature>
<evidence type="ECO:0000256" key="10">
    <source>
        <dbReference type="ARBA" id="ARBA00050924"/>
    </source>
</evidence>
<evidence type="ECO:0000256" key="11">
    <source>
        <dbReference type="ARBA" id="ARBA00051384"/>
    </source>
</evidence>
<evidence type="ECO:0000259" key="15">
    <source>
        <dbReference type="SMART" id="SM00919"/>
    </source>
</evidence>
<dbReference type="Gene3D" id="3.40.50.10950">
    <property type="match status" value="1"/>
</dbReference>
<keyword evidence="5 13" id="KW-0479">Metal-binding</keyword>
<dbReference type="AlphaFoldDB" id="A0AAU8MS24"/>
<accession>A0AAU8MS24</accession>
<dbReference type="Gene3D" id="3.40.50.720">
    <property type="entry name" value="NAD(P)-binding Rossmann-like Domain"/>
    <property type="match status" value="1"/>
</dbReference>
<dbReference type="InterPro" id="IPR042112">
    <property type="entry name" value="P_AcTrfase_dom2"/>
</dbReference>
<feature type="active site" description="Proton acceptor" evidence="12">
    <location>
        <position position="95"/>
    </location>
</feature>
<evidence type="ECO:0000256" key="1">
    <source>
        <dbReference type="ARBA" id="ARBA00001936"/>
    </source>
</evidence>
<comment type="catalytic activity">
    <reaction evidence="10">
        <text>(S)-malate + NADP(+) = pyruvate + CO2 + NADPH</text>
        <dbReference type="Rhea" id="RHEA:18253"/>
        <dbReference type="ChEBI" id="CHEBI:15361"/>
        <dbReference type="ChEBI" id="CHEBI:15589"/>
        <dbReference type="ChEBI" id="CHEBI:16526"/>
        <dbReference type="ChEBI" id="CHEBI:57783"/>
        <dbReference type="ChEBI" id="CHEBI:58349"/>
        <dbReference type="EC" id="1.1.1.40"/>
    </reaction>
</comment>
<dbReference type="InterPro" id="IPR051674">
    <property type="entry name" value="Malate_Decarboxylase"/>
</dbReference>
<dbReference type="RefSeq" id="WP_363799229.1">
    <property type="nucleotide sequence ID" value="NZ_CP159925.1"/>
</dbReference>
<dbReference type="FunFam" id="3.40.50.720:FF:000095">
    <property type="entry name" value="NADP-dependent malic enzyme"/>
    <property type="match status" value="1"/>
</dbReference>
<dbReference type="CDD" id="cd05311">
    <property type="entry name" value="NAD_bind_2_malic_enz"/>
    <property type="match status" value="1"/>
</dbReference>
<dbReference type="InterPro" id="IPR002505">
    <property type="entry name" value="PTA_PTB"/>
</dbReference>
<dbReference type="InterPro" id="IPR042113">
    <property type="entry name" value="P_AcTrfase_dom1"/>
</dbReference>
<dbReference type="EMBL" id="CP159925">
    <property type="protein sequence ID" value="XCO75923.1"/>
    <property type="molecule type" value="Genomic_DNA"/>
</dbReference>
<dbReference type="GO" id="GO:0046872">
    <property type="term" value="F:metal ion binding"/>
    <property type="evidence" value="ECO:0007669"/>
    <property type="project" value="UniProtKB-KW"/>
</dbReference>
<organism evidence="17">
    <name type="scientific">Lysobacter firmicutimachus</name>
    <dbReference type="NCBI Taxonomy" id="1792846"/>
    <lineage>
        <taxon>Bacteria</taxon>
        <taxon>Pseudomonadati</taxon>
        <taxon>Pseudomonadota</taxon>
        <taxon>Gammaproteobacteria</taxon>
        <taxon>Lysobacterales</taxon>
        <taxon>Lysobacteraceae</taxon>
        <taxon>Lysobacter</taxon>
    </lineage>
</organism>
<evidence type="ECO:0000256" key="6">
    <source>
        <dbReference type="ARBA" id="ARBA00023002"/>
    </source>
</evidence>
<comment type="similarity">
    <text evidence="4">In the C-terminal section; belongs to the phosphate acetyltransferase and butyryltransferase family.</text>
</comment>
<dbReference type="InterPro" id="IPR012188">
    <property type="entry name" value="ME_PTA"/>
</dbReference>
<comment type="cofactor">
    <cofactor evidence="1">
        <name>Mn(2+)</name>
        <dbReference type="ChEBI" id="CHEBI:29035"/>
    </cofactor>
</comment>
<comment type="cofactor">
    <cofactor evidence="2">
        <name>Mg(2+)</name>
        <dbReference type="ChEBI" id="CHEBI:18420"/>
    </cofactor>
</comment>
<dbReference type="FunFam" id="3.40.50.10380:FF:000003">
    <property type="entry name" value="NADP-dependent malic enzyme"/>
    <property type="match status" value="1"/>
</dbReference>
<evidence type="ECO:0000259" key="16">
    <source>
        <dbReference type="SMART" id="SM01274"/>
    </source>
</evidence>
<evidence type="ECO:0000256" key="2">
    <source>
        <dbReference type="ARBA" id="ARBA00001946"/>
    </source>
</evidence>
<evidence type="ECO:0000256" key="3">
    <source>
        <dbReference type="ARBA" id="ARBA00007686"/>
    </source>
</evidence>
<dbReference type="PIRSF" id="PIRSF036684">
    <property type="entry name" value="ME_PTA"/>
    <property type="match status" value="1"/>
</dbReference>
<dbReference type="GO" id="GO:0051287">
    <property type="term" value="F:NAD binding"/>
    <property type="evidence" value="ECO:0007669"/>
    <property type="project" value="InterPro"/>
</dbReference>
<comment type="similarity">
    <text evidence="3">In the N-terminal section; belongs to the malic enzymes family.</text>
</comment>
<proteinExistence type="inferred from homology"/>
<protein>
    <recommendedName>
        <fullName evidence="9">NADP-dependent malic enzyme</fullName>
        <ecNumber evidence="8">1.1.1.40</ecNumber>
    </recommendedName>
</protein>
<evidence type="ECO:0000256" key="9">
    <source>
        <dbReference type="ARBA" id="ARBA00040273"/>
    </source>
</evidence>
<dbReference type="GO" id="GO:0016746">
    <property type="term" value="F:acyltransferase activity"/>
    <property type="evidence" value="ECO:0007669"/>
    <property type="project" value="InterPro"/>
</dbReference>
<gene>
    <name evidence="17" type="ORF">ABU614_03760</name>
</gene>
<reference evidence="17" key="1">
    <citation type="submission" date="2024-06" db="EMBL/GenBank/DDBJ databases">
        <authorList>
            <person name="Li S."/>
        </authorList>
    </citation>
    <scope>NUCLEOTIDE SEQUENCE</scope>
    <source>
        <strain evidence="17">SR10</strain>
    </source>
</reference>
<feature type="domain" description="Malic enzyme NAD-binding" evidence="15">
    <location>
        <begin position="164"/>
        <end position="399"/>
    </location>
</feature>
<evidence type="ECO:0000256" key="12">
    <source>
        <dbReference type="PIRSR" id="PIRSR036684-1"/>
    </source>
</evidence>
<evidence type="ECO:0000256" key="14">
    <source>
        <dbReference type="PIRSR" id="PIRSR036684-3"/>
    </source>
</evidence>
<feature type="binding site" evidence="14">
    <location>
        <position position="287"/>
    </location>
    <ligand>
        <name>a divalent metal cation</name>
        <dbReference type="ChEBI" id="CHEBI:60240"/>
    </ligand>
</feature>
<dbReference type="InterPro" id="IPR036291">
    <property type="entry name" value="NAD(P)-bd_dom_sf"/>
</dbReference>
<feature type="binding site" evidence="14">
    <location>
        <begin position="77"/>
        <end position="84"/>
    </location>
    <ligand>
        <name>NADP(+)</name>
        <dbReference type="ChEBI" id="CHEBI:58349"/>
    </ligand>
</feature>
<evidence type="ECO:0000256" key="7">
    <source>
        <dbReference type="ARBA" id="ARBA00023268"/>
    </source>
</evidence>
<dbReference type="Pfam" id="PF03949">
    <property type="entry name" value="Malic_M"/>
    <property type="match status" value="1"/>
</dbReference>
<evidence type="ECO:0000256" key="4">
    <source>
        <dbReference type="ARBA" id="ARBA00008756"/>
    </source>
</evidence>
<name>A0AAU8MS24_9GAMM</name>
<dbReference type="SMART" id="SM00919">
    <property type="entry name" value="Malic_M"/>
    <property type="match status" value="1"/>
</dbReference>
<evidence type="ECO:0000256" key="5">
    <source>
        <dbReference type="ARBA" id="ARBA00022723"/>
    </source>
</evidence>
<dbReference type="Pfam" id="PF00390">
    <property type="entry name" value="malic"/>
    <property type="match status" value="1"/>
</dbReference>
<keyword evidence="6 17" id="KW-0560">Oxidoreductase</keyword>
<dbReference type="SMART" id="SM01274">
    <property type="entry name" value="malic"/>
    <property type="match status" value="1"/>
</dbReference>
<comment type="catalytic activity">
    <reaction evidence="11">
        <text>oxaloacetate + H(+) = pyruvate + CO2</text>
        <dbReference type="Rhea" id="RHEA:15641"/>
        <dbReference type="ChEBI" id="CHEBI:15361"/>
        <dbReference type="ChEBI" id="CHEBI:15378"/>
        <dbReference type="ChEBI" id="CHEBI:16452"/>
        <dbReference type="ChEBI" id="CHEBI:16526"/>
        <dbReference type="EC" id="1.1.1.40"/>
    </reaction>
</comment>
<dbReference type="InterPro" id="IPR012302">
    <property type="entry name" value="Malic_NAD-bd"/>
</dbReference>
<sequence length="763" mass="83101">MSDNDLKTAALDYHRLNPPGKIKVTATKPMVTQRDLALAYSPGVAYACEAIVEDPNTASELTARGNLVAVISNGTAVLGLGDIGPLAGKPVMEGKGVLFQKFAGIDVFDIEIDERDPDKLVDIIASLEPTFGGINLEDIKAPECFIVERKLRERMKIPVFHDDQHGTAIIVGSAVLNALEIVGKNIGEVKLATSGAGAAGIACLDMLVALGMKPENILAVDRDGVLYTGRGKMDPDKERYARDTDKRTLADIVAGADVFLGLSAGGVLKAEMVATMADKPIILALANPYPEILPEDAKAVRPDCIIATGRSDYPNQVNNALCFPYIFRGALDVGATVINEEMKLACVRAIAQLARMESSDLGGAYGGEVPTFGAEYLIPRPFDPRLLVMLAPAVAKAAMDSGVAARPIADMDAYEEKLSQYIYRTSLLMKPVYDKARADRKRVVYAEGEEETVLRAVQTVIDEELAYPILIGRPDVIETRIQRLGLRMREGVDFELTNINDDPRFNEYWQQYHALTERRGVTPAAAKNLLRSRPTLIAALMVERGEADAMISGLVGRFHKKLGYMRSIFDFDPGVSGTAAMTGVINDQGAWFFLDTHVQVDPTAEQIAEATLQATYRLKLFGIEPKVALLSHSNYGSHDNPSAAKMRKVRQIVKQRQPKLEIDGEMQADTAWDDLLRQRIFPNATLHGRANLFVLPNLDAANITYNMVRVMTDGVAIGPILMGLDKPAHILTPASTPRRVVNMTAIAAVDAQIRAAREAERKA</sequence>
<dbReference type="GO" id="GO:0004473">
    <property type="term" value="F:malate dehydrogenase (decarboxylating) (NADP+) activity"/>
    <property type="evidence" value="ECO:0007669"/>
    <property type="project" value="UniProtKB-EC"/>
</dbReference>
<dbReference type="SUPFAM" id="SSF51735">
    <property type="entry name" value="NAD(P)-binding Rossmann-fold domains"/>
    <property type="match status" value="1"/>
</dbReference>
<dbReference type="InterPro" id="IPR012301">
    <property type="entry name" value="Malic_N_dom"/>
</dbReference>
<evidence type="ECO:0000256" key="8">
    <source>
        <dbReference type="ARBA" id="ARBA00038964"/>
    </source>
</evidence>
<keyword evidence="14" id="KW-0521">NADP</keyword>
<feature type="binding site" evidence="14">
    <location>
        <position position="163"/>
    </location>
    <ligand>
        <name>a divalent metal cation</name>
        <dbReference type="ChEBI" id="CHEBI:60240"/>
    </ligand>
</feature>
<feature type="binding site" evidence="13">
    <location>
        <position position="137"/>
    </location>
    <ligand>
        <name>a divalent metal cation</name>
        <dbReference type="ChEBI" id="CHEBI:60240"/>
    </ligand>
</feature>
<dbReference type="Gene3D" id="3.40.50.10750">
    <property type="entry name" value="Isocitrate/Isopropylmalate dehydrogenase-like"/>
    <property type="match status" value="1"/>
</dbReference>
<dbReference type="GO" id="GO:0006108">
    <property type="term" value="P:malate metabolic process"/>
    <property type="evidence" value="ECO:0007669"/>
    <property type="project" value="InterPro"/>
</dbReference>
<dbReference type="Gene3D" id="3.40.50.10380">
    <property type="entry name" value="Malic enzyme, N-terminal domain"/>
    <property type="match status" value="1"/>
</dbReference>
<dbReference type="InterPro" id="IPR037062">
    <property type="entry name" value="Malic_N_dom_sf"/>
</dbReference>
<dbReference type="Pfam" id="PF01515">
    <property type="entry name" value="PTA_PTB"/>
    <property type="match status" value="1"/>
</dbReference>
<feature type="binding site" evidence="13">
    <location>
        <position position="138"/>
    </location>
    <ligand>
        <name>a divalent metal cation</name>
        <dbReference type="ChEBI" id="CHEBI:60240"/>
    </ligand>
</feature>
<dbReference type="PANTHER" id="PTHR43237:SF4">
    <property type="entry name" value="NADP-DEPENDENT MALIC ENZYME"/>
    <property type="match status" value="1"/>
</dbReference>
<dbReference type="SUPFAM" id="SSF53223">
    <property type="entry name" value="Aminoacid dehydrogenase-like, N-terminal domain"/>
    <property type="match status" value="1"/>
</dbReference>